<reference evidence="2" key="2">
    <citation type="submission" date="2025-09" db="UniProtKB">
        <authorList>
            <consortium name="Ensembl"/>
        </authorList>
    </citation>
    <scope>IDENTIFICATION</scope>
</reference>
<dbReference type="InterPro" id="IPR029162">
    <property type="entry name" value="InaF-motif"/>
</dbReference>
<dbReference type="Ensembl" id="ENSGMOT00000067617.1">
    <property type="protein sequence ID" value="ENSGMOP00000066830.1"/>
    <property type="gene ID" value="ENSGMOG00000031550.1"/>
</dbReference>
<keyword evidence="1" id="KW-1133">Transmembrane helix</keyword>
<evidence type="ECO:0000256" key="1">
    <source>
        <dbReference type="SAM" id="Phobius"/>
    </source>
</evidence>
<protein>
    <submittedName>
        <fullName evidence="2">Uncharacterized protein</fullName>
    </submittedName>
</protein>
<keyword evidence="1" id="KW-0472">Membrane</keyword>
<keyword evidence="1" id="KW-0812">Transmembrane</keyword>
<keyword evidence="3" id="KW-1185">Reference proteome</keyword>
<evidence type="ECO:0000313" key="3">
    <source>
        <dbReference type="Proteomes" id="UP000694546"/>
    </source>
</evidence>
<reference evidence="2" key="1">
    <citation type="submission" date="2025-08" db="UniProtKB">
        <authorList>
            <consortium name="Ensembl"/>
        </authorList>
    </citation>
    <scope>IDENTIFICATION</scope>
</reference>
<dbReference type="Pfam" id="PF15018">
    <property type="entry name" value="InaF-motif"/>
    <property type="match status" value="1"/>
</dbReference>
<name>A0A8C5CXU7_GADMO</name>
<evidence type="ECO:0000313" key="2">
    <source>
        <dbReference type="Ensembl" id="ENSGMOP00000066830.1"/>
    </source>
</evidence>
<feature type="transmembrane region" description="Helical" evidence="1">
    <location>
        <begin position="29"/>
        <end position="49"/>
    </location>
</feature>
<sequence>MLRLNLDPKKEETPPGAHLVRNDQQLAMAIAYFLCVSVAAFILVIYYVFFWTPDAHYNITGNGTDPPNRTDCAPSGTRAAVSRCERSVLHLELGMRLKKSRCRWRGGGEGGRGARISASVLRMQRGGVCGYGLASHTGTQSP</sequence>
<proteinExistence type="predicted"/>
<organism evidence="2 3">
    <name type="scientific">Gadus morhua</name>
    <name type="common">Atlantic cod</name>
    <dbReference type="NCBI Taxonomy" id="8049"/>
    <lineage>
        <taxon>Eukaryota</taxon>
        <taxon>Metazoa</taxon>
        <taxon>Chordata</taxon>
        <taxon>Craniata</taxon>
        <taxon>Vertebrata</taxon>
        <taxon>Euteleostomi</taxon>
        <taxon>Actinopterygii</taxon>
        <taxon>Neopterygii</taxon>
        <taxon>Teleostei</taxon>
        <taxon>Neoteleostei</taxon>
        <taxon>Acanthomorphata</taxon>
        <taxon>Zeiogadaria</taxon>
        <taxon>Gadariae</taxon>
        <taxon>Gadiformes</taxon>
        <taxon>Gadoidei</taxon>
        <taxon>Gadidae</taxon>
        <taxon>Gadus</taxon>
    </lineage>
</organism>
<accession>A0A8C5CXU7</accession>
<dbReference type="GeneTree" id="ENSGT00900000142611"/>
<dbReference type="Proteomes" id="UP000694546">
    <property type="component" value="Chromosome 16"/>
</dbReference>
<dbReference type="AlphaFoldDB" id="A0A8C5CXU7"/>